<dbReference type="AlphaFoldDB" id="A0A812KFZ2"/>
<dbReference type="FunFam" id="3.90.640.10:FF:000002">
    <property type="entry name" value="Heat shock 70 kDa"/>
    <property type="match status" value="1"/>
</dbReference>
<dbReference type="Gene3D" id="3.30.30.30">
    <property type="match status" value="1"/>
</dbReference>
<evidence type="ECO:0000256" key="2">
    <source>
        <dbReference type="ARBA" id="ARBA00022840"/>
    </source>
</evidence>
<dbReference type="SUPFAM" id="SSF53067">
    <property type="entry name" value="Actin-like ATPase domain"/>
    <property type="match status" value="2"/>
</dbReference>
<keyword evidence="4" id="KW-1185">Reference proteome</keyword>
<dbReference type="GO" id="GO:0140662">
    <property type="term" value="F:ATP-dependent protein folding chaperone"/>
    <property type="evidence" value="ECO:0007669"/>
    <property type="project" value="InterPro"/>
</dbReference>
<evidence type="ECO:0000313" key="3">
    <source>
        <dbReference type="EMBL" id="CAE7228603.1"/>
    </source>
</evidence>
<dbReference type="Gene3D" id="3.30.420.40">
    <property type="match status" value="2"/>
</dbReference>
<organism evidence="3 4">
    <name type="scientific">Symbiodinium natans</name>
    <dbReference type="NCBI Taxonomy" id="878477"/>
    <lineage>
        <taxon>Eukaryota</taxon>
        <taxon>Sar</taxon>
        <taxon>Alveolata</taxon>
        <taxon>Dinophyceae</taxon>
        <taxon>Suessiales</taxon>
        <taxon>Symbiodiniaceae</taxon>
        <taxon>Symbiodinium</taxon>
    </lineage>
</organism>
<dbReference type="Gene3D" id="3.90.640.10">
    <property type="entry name" value="Actin, Chain A, domain 4"/>
    <property type="match status" value="1"/>
</dbReference>
<reference evidence="3" key="1">
    <citation type="submission" date="2021-02" db="EMBL/GenBank/DDBJ databases">
        <authorList>
            <person name="Dougan E. K."/>
            <person name="Rhodes N."/>
            <person name="Thang M."/>
            <person name="Chan C."/>
        </authorList>
    </citation>
    <scope>NUCLEOTIDE SEQUENCE</scope>
</reference>
<dbReference type="PROSITE" id="PS00297">
    <property type="entry name" value="HSP70_1"/>
    <property type="match status" value="1"/>
</dbReference>
<dbReference type="Pfam" id="PF00012">
    <property type="entry name" value="HSP70"/>
    <property type="match status" value="1"/>
</dbReference>
<dbReference type="GO" id="GO:0005524">
    <property type="term" value="F:ATP binding"/>
    <property type="evidence" value="ECO:0007669"/>
    <property type="project" value="UniProtKB-KW"/>
</dbReference>
<dbReference type="Proteomes" id="UP000604046">
    <property type="component" value="Unassembled WGS sequence"/>
</dbReference>
<name>A0A812KFZ2_9DINO</name>
<evidence type="ECO:0008006" key="5">
    <source>
        <dbReference type="Google" id="ProtNLM"/>
    </source>
</evidence>
<dbReference type="InterPro" id="IPR013126">
    <property type="entry name" value="Hsp_70_fam"/>
</dbReference>
<dbReference type="PANTHER" id="PTHR19375">
    <property type="entry name" value="HEAT SHOCK PROTEIN 70KDA"/>
    <property type="match status" value="1"/>
</dbReference>
<sequence>MGVDLGTTYSCVGVLKNGTVQILCNDQGFRTTPSTVTFVRDLSITGDASVLSITGDASVALQKPAANTVFDAKRLMGLKFKDVAPSDLKRWPFRVEPDVFGKARIMVSLEDEEKAFSPEQISSMVLTKMRKTARAYVCSPITNAVLTVPAYFNGSQRQATKDAGGMAGLNVLRIIDEPVAAAIAYGLDKRGGAGKNILVYDLGGGTLDVALLTIEDRKFEVKATAGDRHLGGEDFDDRIVEFCMRDFRRKNPEKNITDAVALRRLRTQCERAKRTLSSSVQATIEIASFYEGIDYSCSLSRACFEELCMDYFCKSIGLVESCLRDAGMDKENVHDVVLVGGSTYIPKVKGNDPRVLQRQGAQQLHQP</sequence>
<gene>
    <name evidence="3" type="ORF">SNAT2548_LOCUS9114</name>
</gene>
<comment type="caution">
    <text evidence="3">The sequence shown here is derived from an EMBL/GenBank/DDBJ whole genome shotgun (WGS) entry which is preliminary data.</text>
</comment>
<keyword evidence="1" id="KW-0547">Nucleotide-binding</keyword>
<dbReference type="InterPro" id="IPR043129">
    <property type="entry name" value="ATPase_NBD"/>
</dbReference>
<dbReference type="FunFam" id="3.30.30.30:FF:000001">
    <property type="entry name" value="heat shock 70 kDa protein-like"/>
    <property type="match status" value="1"/>
</dbReference>
<protein>
    <recommendedName>
        <fullName evidence="5">Heat shock protein 70</fullName>
    </recommendedName>
</protein>
<evidence type="ECO:0000256" key="1">
    <source>
        <dbReference type="ARBA" id="ARBA00022741"/>
    </source>
</evidence>
<keyword evidence="2" id="KW-0067">ATP-binding</keyword>
<dbReference type="EMBL" id="CAJNDS010000698">
    <property type="protein sequence ID" value="CAE7228603.1"/>
    <property type="molecule type" value="Genomic_DNA"/>
</dbReference>
<accession>A0A812KFZ2</accession>
<dbReference type="InterPro" id="IPR018181">
    <property type="entry name" value="Heat_shock_70_CS"/>
</dbReference>
<proteinExistence type="predicted"/>
<evidence type="ECO:0000313" key="4">
    <source>
        <dbReference type="Proteomes" id="UP000604046"/>
    </source>
</evidence>
<dbReference type="OrthoDB" id="413580at2759"/>
<dbReference type="PRINTS" id="PR00301">
    <property type="entry name" value="HEATSHOCK70"/>
</dbReference>